<name>A0A426PXH8_9CORY</name>
<comment type="cofactor">
    <cofactor evidence="1">
        <name>FAD</name>
        <dbReference type="ChEBI" id="CHEBI:57692"/>
    </cofactor>
</comment>
<dbReference type="Proteomes" id="UP000276526">
    <property type="component" value="Unassembled WGS sequence"/>
</dbReference>
<feature type="region of interest" description="Disordered" evidence="16">
    <location>
        <begin position="1"/>
        <end position="87"/>
    </location>
</feature>
<dbReference type="RefSeq" id="WP_125207294.1">
    <property type="nucleotide sequence ID" value="NZ_PQNK01000014.1"/>
</dbReference>
<evidence type="ECO:0000313" key="17">
    <source>
        <dbReference type="EMBL" id="RRO85995.1"/>
    </source>
</evidence>
<keyword evidence="7" id="KW-0274">FAD</keyword>
<reference evidence="17 18" key="1">
    <citation type="submission" date="2018-01" db="EMBL/GenBank/DDBJ databases">
        <title>Twenty Corynebacterium bovis Genomes.</title>
        <authorList>
            <person name="Gulvik C.A."/>
        </authorList>
    </citation>
    <scope>NUCLEOTIDE SEQUENCE [LARGE SCALE GENOMIC DNA]</scope>
    <source>
        <strain evidence="17 18">F6900</strain>
    </source>
</reference>
<evidence type="ECO:0000256" key="13">
    <source>
        <dbReference type="ARBA" id="ARBA00032493"/>
    </source>
</evidence>
<comment type="pathway">
    <text evidence="2">Siderophore biosynthesis; mycobactin biosynthesis.</text>
</comment>
<dbReference type="AlphaFoldDB" id="A0A426PXH8"/>
<evidence type="ECO:0000256" key="12">
    <source>
        <dbReference type="ARBA" id="ARBA00031158"/>
    </source>
</evidence>
<evidence type="ECO:0000313" key="18">
    <source>
        <dbReference type="Proteomes" id="UP000276526"/>
    </source>
</evidence>
<dbReference type="Pfam" id="PF13434">
    <property type="entry name" value="Lys_Orn_oxgnase"/>
    <property type="match status" value="1"/>
</dbReference>
<keyword evidence="6" id="KW-0285">Flavoprotein</keyword>
<keyword evidence="10 17" id="KW-0503">Monooxygenase</keyword>
<accession>A0A426PXH8</accession>
<evidence type="ECO:0000256" key="10">
    <source>
        <dbReference type="ARBA" id="ARBA00023033"/>
    </source>
</evidence>
<comment type="caution">
    <text evidence="17">The sequence shown here is derived from an EMBL/GenBank/DDBJ whole genome shotgun (WGS) entry which is preliminary data.</text>
</comment>
<dbReference type="EC" id="1.14.13.59" evidence="4"/>
<dbReference type="EMBL" id="PQNK01000014">
    <property type="protein sequence ID" value="RRO85995.1"/>
    <property type="molecule type" value="Genomic_DNA"/>
</dbReference>
<protein>
    <recommendedName>
        <fullName evidence="5">L-lysine N6-monooxygenase MbtG</fullName>
        <ecNumber evidence="4">1.14.13.59</ecNumber>
    </recommendedName>
    <alternativeName>
        <fullName evidence="14">Lysine 6-N-hydroxylase</fullName>
    </alternativeName>
    <alternativeName>
        <fullName evidence="13">Lysine N6-hydroxylase</fullName>
    </alternativeName>
    <alternativeName>
        <fullName evidence="11">Lysine-N-oxygenase</fullName>
    </alternativeName>
    <alternativeName>
        <fullName evidence="12">Mycobactin synthase protein G</fullName>
    </alternativeName>
</protein>
<evidence type="ECO:0000256" key="9">
    <source>
        <dbReference type="ARBA" id="ARBA00023002"/>
    </source>
</evidence>
<evidence type="ECO:0000256" key="8">
    <source>
        <dbReference type="ARBA" id="ARBA00022857"/>
    </source>
</evidence>
<dbReference type="InterPro" id="IPR025700">
    <property type="entry name" value="Lys/Orn_oxygenase"/>
</dbReference>
<feature type="compositionally biased region" description="Polar residues" evidence="16">
    <location>
        <begin position="1"/>
        <end position="10"/>
    </location>
</feature>
<evidence type="ECO:0000256" key="5">
    <source>
        <dbReference type="ARBA" id="ARBA00016406"/>
    </source>
</evidence>
<dbReference type="GO" id="GO:0047091">
    <property type="term" value="F:L-lysine 6-monooxygenase (NADPH) activity"/>
    <property type="evidence" value="ECO:0007669"/>
    <property type="project" value="UniProtKB-EC"/>
</dbReference>
<keyword evidence="8" id="KW-0521">NADP</keyword>
<evidence type="ECO:0000256" key="11">
    <source>
        <dbReference type="ARBA" id="ARBA00029939"/>
    </source>
</evidence>
<evidence type="ECO:0000256" key="14">
    <source>
        <dbReference type="ARBA" id="ARBA00032738"/>
    </source>
</evidence>
<comment type="similarity">
    <text evidence="3">Belongs to the lysine N(6)-hydroxylase/L-ornithine N(5)-oxygenase family.</text>
</comment>
<gene>
    <name evidence="17" type="ORF">CXF48_08570</name>
</gene>
<comment type="catalytic activity">
    <reaction evidence="15">
        <text>L-lysine + NADPH + O2 = N(6)-hydroxy-L-lysine + NADP(+) + H2O</text>
        <dbReference type="Rhea" id="RHEA:23228"/>
        <dbReference type="ChEBI" id="CHEBI:15377"/>
        <dbReference type="ChEBI" id="CHEBI:15379"/>
        <dbReference type="ChEBI" id="CHEBI:32551"/>
        <dbReference type="ChEBI" id="CHEBI:57783"/>
        <dbReference type="ChEBI" id="CHEBI:57820"/>
        <dbReference type="ChEBI" id="CHEBI:58349"/>
        <dbReference type="EC" id="1.14.13.59"/>
    </reaction>
</comment>
<evidence type="ECO:0000256" key="1">
    <source>
        <dbReference type="ARBA" id="ARBA00001974"/>
    </source>
</evidence>
<dbReference type="InterPro" id="IPR036188">
    <property type="entry name" value="FAD/NAD-bd_sf"/>
</dbReference>
<sequence length="572" mass="59099">MTDVARSSTLPATEAPTTTGSAATSSATAPASTGSAATSSATAPASTGSASATSATAPASTGSAATTSATTTQPTGTTDPAGTGDAGRVRDVVGVGFGPGNLGLAVALEEENPGLDALFLESRDHFAWHPGMLLPGANMQISFLKDLATVRNPRSRYTFTNYLRERGRLVDFINRQTFTPERVEFTDYLAWVAETVEADVRYGAQVVAVEEIDAGDGATGGPDAAGDGARADGARFLVRAEVDGRTVEIPTRSVVVARGLRPRMPAWATDPEIAATGRVVHNIDIVPRLDQLDGTVGRATGRGWDGTGVRALVVGGGQSAAEVVRHLHDAGATVTCTFNGFGFVPADDSPYANRVFDPSAVDDFFTAPDDVRGELMIRHRYTNYACVESELVTELYEREYREQITGDRRLDLRRTTVVDGVRALPDGRVEVGLRDRITGERTADAYDIVVCATGFVSRGLTGLTGAGAFGGSGVSGGSGEVDDDRSAVRGVTRDYHVVGGDGPVPGLFVQGATEATHGLGSTLLSNIATRSGELVEALRADLDLAGSAGDARVGAGAEAGAGADRFAGAATE</sequence>
<proteinExistence type="inferred from homology"/>
<organism evidence="17 18">
    <name type="scientific">Corynebacterium bovis</name>
    <dbReference type="NCBI Taxonomy" id="36808"/>
    <lineage>
        <taxon>Bacteria</taxon>
        <taxon>Bacillati</taxon>
        <taxon>Actinomycetota</taxon>
        <taxon>Actinomycetes</taxon>
        <taxon>Mycobacteriales</taxon>
        <taxon>Corynebacteriaceae</taxon>
        <taxon>Corynebacterium</taxon>
    </lineage>
</organism>
<dbReference type="Gene3D" id="3.50.50.60">
    <property type="entry name" value="FAD/NAD(P)-binding domain"/>
    <property type="match status" value="1"/>
</dbReference>
<evidence type="ECO:0000256" key="3">
    <source>
        <dbReference type="ARBA" id="ARBA00007588"/>
    </source>
</evidence>
<evidence type="ECO:0000256" key="2">
    <source>
        <dbReference type="ARBA" id="ARBA00005102"/>
    </source>
</evidence>
<evidence type="ECO:0000256" key="6">
    <source>
        <dbReference type="ARBA" id="ARBA00022630"/>
    </source>
</evidence>
<feature type="compositionally biased region" description="Low complexity" evidence="16">
    <location>
        <begin position="11"/>
        <end position="83"/>
    </location>
</feature>
<dbReference type="SUPFAM" id="SSF51905">
    <property type="entry name" value="FAD/NAD(P)-binding domain"/>
    <property type="match status" value="2"/>
</dbReference>
<keyword evidence="9" id="KW-0560">Oxidoreductase</keyword>
<dbReference type="PANTHER" id="PTHR42802:SF1">
    <property type="entry name" value="L-ORNITHINE N(5)-MONOOXYGENASE"/>
    <property type="match status" value="1"/>
</dbReference>
<evidence type="ECO:0000256" key="15">
    <source>
        <dbReference type="ARBA" id="ARBA00048407"/>
    </source>
</evidence>
<dbReference type="PANTHER" id="PTHR42802">
    <property type="entry name" value="MONOOXYGENASE"/>
    <property type="match status" value="1"/>
</dbReference>
<evidence type="ECO:0000256" key="16">
    <source>
        <dbReference type="SAM" id="MobiDB-lite"/>
    </source>
</evidence>
<evidence type="ECO:0000256" key="7">
    <source>
        <dbReference type="ARBA" id="ARBA00022827"/>
    </source>
</evidence>
<dbReference type="PRINTS" id="PR00368">
    <property type="entry name" value="FADPNR"/>
</dbReference>
<evidence type="ECO:0000256" key="4">
    <source>
        <dbReference type="ARBA" id="ARBA00013076"/>
    </source>
</evidence>